<keyword evidence="10" id="KW-1185">Reference proteome</keyword>
<organism evidence="9 10">
    <name type="scientific">Candidatus Weimeria bifida</name>
    <dbReference type="NCBI Taxonomy" id="2599074"/>
    <lineage>
        <taxon>Bacteria</taxon>
        <taxon>Bacillati</taxon>
        <taxon>Bacillota</taxon>
        <taxon>Clostridia</taxon>
        <taxon>Lachnospirales</taxon>
        <taxon>Lachnospiraceae</taxon>
        <taxon>Candidatus Weimeria</taxon>
    </lineage>
</organism>
<dbReference type="CDD" id="cd08185">
    <property type="entry name" value="Fe-ADH-like"/>
    <property type="match status" value="1"/>
</dbReference>
<evidence type="ECO:0000256" key="1">
    <source>
        <dbReference type="ARBA" id="ARBA00004141"/>
    </source>
</evidence>
<feature type="transmembrane region" description="Helical" evidence="6">
    <location>
        <begin position="45"/>
        <end position="69"/>
    </location>
</feature>
<dbReference type="InterPro" id="IPR039697">
    <property type="entry name" value="Alcohol_dehydrogenase_Fe"/>
</dbReference>
<comment type="caution">
    <text evidence="9">The sequence shown here is derived from an EMBL/GenBank/DDBJ whole genome shotgun (WGS) entry which is preliminary data.</text>
</comment>
<dbReference type="GO" id="GO:0016020">
    <property type="term" value="C:membrane"/>
    <property type="evidence" value="ECO:0007669"/>
    <property type="project" value="UniProtKB-SubCell"/>
</dbReference>
<dbReference type="InterPro" id="IPR001670">
    <property type="entry name" value="ADH_Fe/GldA"/>
</dbReference>
<feature type="transmembrane region" description="Helical" evidence="6">
    <location>
        <begin position="138"/>
        <end position="158"/>
    </location>
</feature>
<dbReference type="Pfam" id="PF00465">
    <property type="entry name" value="Fe-ADH"/>
    <property type="match status" value="1"/>
</dbReference>
<protein>
    <submittedName>
        <fullName evidence="9">Iron-containing alcohol dehydrogenase</fullName>
    </submittedName>
</protein>
<feature type="transmembrane region" description="Helical" evidence="6">
    <location>
        <begin position="12"/>
        <end position="33"/>
    </location>
</feature>
<dbReference type="Gene3D" id="1.20.1740.10">
    <property type="entry name" value="Amino acid/polyamine transporter I"/>
    <property type="match status" value="1"/>
</dbReference>
<evidence type="ECO:0000256" key="4">
    <source>
        <dbReference type="ARBA" id="ARBA00023002"/>
    </source>
</evidence>
<dbReference type="GO" id="GO:0046872">
    <property type="term" value="F:metal ion binding"/>
    <property type="evidence" value="ECO:0007669"/>
    <property type="project" value="InterPro"/>
</dbReference>
<dbReference type="PANTHER" id="PTHR11496">
    <property type="entry name" value="ALCOHOL DEHYDROGENASE"/>
    <property type="match status" value="1"/>
</dbReference>
<keyword evidence="2 6" id="KW-0812">Transmembrane</keyword>
<name>A0A6N7J058_9FIRM</name>
<dbReference type="SUPFAM" id="SSF56796">
    <property type="entry name" value="Dehydroquinate synthase-like"/>
    <property type="match status" value="1"/>
</dbReference>
<dbReference type="GO" id="GO:0022857">
    <property type="term" value="F:transmembrane transporter activity"/>
    <property type="evidence" value="ECO:0007669"/>
    <property type="project" value="InterPro"/>
</dbReference>
<dbReference type="AlphaFoldDB" id="A0A6N7J058"/>
<dbReference type="InterPro" id="IPR002293">
    <property type="entry name" value="AA/rel_permease1"/>
</dbReference>
<feature type="transmembrane region" description="Helical" evidence="6">
    <location>
        <begin position="246"/>
        <end position="269"/>
    </location>
</feature>
<feature type="domain" description="Fe-containing alcohol dehydrogenase-like C-terminal" evidence="8">
    <location>
        <begin position="706"/>
        <end position="894"/>
    </location>
</feature>
<evidence type="ECO:0000259" key="8">
    <source>
        <dbReference type="Pfam" id="PF25137"/>
    </source>
</evidence>
<dbReference type="Pfam" id="PF13520">
    <property type="entry name" value="AA_permease_2"/>
    <property type="match status" value="1"/>
</dbReference>
<dbReference type="InterPro" id="IPR056798">
    <property type="entry name" value="ADH_Fe_C"/>
</dbReference>
<dbReference type="Proteomes" id="UP000460257">
    <property type="component" value="Unassembled WGS sequence"/>
</dbReference>
<evidence type="ECO:0000313" key="10">
    <source>
        <dbReference type="Proteomes" id="UP000460257"/>
    </source>
</evidence>
<evidence type="ECO:0000256" key="2">
    <source>
        <dbReference type="ARBA" id="ARBA00022692"/>
    </source>
</evidence>
<sequence length="894" mass="94741">MPVQQNKSQFDKVFSSWDILVIAFGAMIGWGWVVQSGDWIEKAGVIGAMLGFLIGGVMIFFIGLTYAELTPAMPECGGEHVFSMRAMGPYGSFICTWAIILGYVSVVCFEACAFPTIISYLWPGFLKGYMYTIAGFKVYASWVAVAVVFAFLITIINLMGAKTAAILQTILTVAIGAAGILLVVASFITGSPSNLDGQVFNGSTNGTIIGNIIRVAAVSPFFFVGFDVIPQAAEEINIPLKKIGKVLLLSIVLAITFYALVIFAVGYVMDAKSIVNSYSASGLVTADAMAKAFHSEAMAKVIIIAGMCGIVTSWNSFMLGGSRAIYSMAESYMIPAAFKKLSPKHKTPTTAIWLIGILSMLAPFFGRQMLVWVSDAGNFGCVLAYFMVAMSFLILRKKEPNMARPYKVSHGMLCGTIAVITSGIMLFLYILPNSGAALAPQEWAIAGGWYVLGIFFIIGCKAVYKDKFGYYAPLNAMINGKPVEGAAPAGKAAASAVWSIEKSLGREEAAADDIPAMSSDFSYFLPVNIHFGAGKVSEVGTLASAYGKKAMIVTGGSSSKKSGLLYKINGLLDQAGMSTEIFDKVTPNPLTTTAMEGAAKAKDDSVEVIVAVGGGSVLDCAKAIAFMAKNDGDISDYIFGRKSSAAALPLVLIPTTCGTGSEANGFAVLTDPATGDKKSLRTPAIVAKDSIVDPDVMKTMPKSVLASVGFDALCHCMEAFTARNAQPVTDALCLYAIPLIAENLVRLYKGDDSDEAWAAITLGATFGGMVINTAGVTLAHGMEHPVSGKVNATHGKGLAALTPVVIESEFSHNRLKFGRIARMLGGFTAEDCAGEVRNLLSDIDLNITLTDLGIKKEDIPWLTENCLKVSAGNIKNTPGSYTKEDISRLYEAAL</sequence>
<feature type="transmembrane region" description="Helical" evidence="6">
    <location>
        <begin position="408"/>
        <end position="431"/>
    </location>
</feature>
<evidence type="ECO:0000256" key="6">
    <source>
        <dbReference type="SAM" id="Phobius"/>
    </source>
</evidence>
<proteinExistence type="predicted"/>
<evidence type="ECO:0000256" key="3">
    <source>
        <dbReference type="ARBA" id="ARBA00022989"/>
    </source>
</evidence>
<keyword evidence="4" id="KW-0560">Oxidoreductase</keyword>
<keyword evidence="3 6" id="KW-1133">Transmembrane helix</keyword>
<comment type="subcellular location">
    <subcellularLocation>
        <location evidence="1">Membrane</location>
        <topology evidence="1">Multi-pass membrane protein</topology>
    </subcellularLocation>
</comment>
<feature type="transmembrane region" description="Helical" evidence="6">
    <location>
        <begin position="347"/>
        <end position="365"/>
    </location>
</feature>
<dbReference type="Gene3D" id="1.20.1090.10">
    <property type="entry name" value="Dehydroquinate synthase-like - alpha domain"/>
    <property type="match status" value="1"/>
</dbReference>
<dbReference type="PANTHER" id="PTHR11496:SF104">
    <property type="entry name" value="3-DEOXY-ALPHA-D-MANNO-OCTULOSONATE 8-OXIDASE"/>
    <property type="match status" value="1"/>
</dbReference>
<dbReference type="Gene3D" id="3.40.50.1970">
    <property type="match status" value="1"/>
</dbReference>
<evidence type="ECO:0000259" key="7">
    <source>
        <dbReference type="Pfam" id="PF00465"/>
    </source>
</evidence>
<feature type="transmembrane region" description="Helical" evidence="6">
    <location>
        <begin position="443"/>
        <end position="464"/>
    </location>
</feature>
<dbReference type="Pfam" id="PF25137">
    <property type="entry name" value="ADH_Fe_C"/>
    <property type="match status" value="1"/>
</dbReference>
<feature type="transmembrane region" description="Helical" evidence="6">
    <location>
        <begin position="165"/>
        <end position="188"/>
    </location>
</feature>
<dbReference type="FunFam" id="3.40.50.1970:FF:000003">
    <property type="entry name" value="Alcohol dehydrogenase, iron-containing"/>
    <property type="match status" value="1"/>
</dbReference>
<evidence type="ECO:0000256" key="5">
    <source>
        <dbReference type="ARBA" id="ARBA00023136"/>
    </source>
</evidence>
<feature type="transmembrane region" description="Helical" evidence="6">
    <location>
        <begin position="90"/>
        <end position="118"/>
    </location>
</feature>
<keyword evidence="5 6" id="KW-0472">Membrane</keyword>
<gene>
    <name evidence="9" type="ORF">FRC54_03200</name>
</gene>
<dbReference type="EMBL" id="VOGC01000002">
    <property type="protein sequence ID" value="MQN00987.1"/>
    <property type="molecule type" value="Genomic_DNA"/>
</dbReference>
<feature type="transmembrane region" description="Helical" evidence="6">
    <location>
        <begin position="301"/>
        <end position="326"/>
    </location>
</feature>
<feature type="transmembrane region" description="Helical" evidence="6">
    <location>
        <begin position="208"/>
        <end position="226"/>
    </location>
</feature>
<reference evidence="9" key="1">
    <citation type="journal article" date="2020" name="Appl. Environ. Microbiol.">
        <title>Medium-Chain Fatty Acid Synthesis by 'Candidatus Weimeria bifida' gen. nov., sp. nov., and 'Candidatus Pseudoramibacter fermentans' sp. nov.</title>
        <authorList>
            <person name="Scarborough M.J."/>
            <person name="Myers K.S."/>
            <person name="Donohue T.J."/>
            <person name="Noguera D.R."/>
        </authorList>
    </citation>
    <scope>NUCLEOTIDE SEQUENCE</scope>
    <source>
        <strain evidence="9">LCO1.1</strain>
    </source>
</reference>
<dbReference type="GO" id="GO:0004022">
    <property type="term" value="F:alcohol dehydrogenase (NAD+) activity"/>
    <property type="evidence" value="ECO:0007669"/>
    <property type="project" value="TreeGrafter"/>
</dbReference>
<evidence type="ECO:0000313" key="9">
    <source>
        <dbReference type="EMBL" id="MQN00987.1"/>
    </source>
</evidence>
<feature type="domain" description="Alcohol dehydrogenase iron-type/glycerol dehydrogenase GldA" evidence="7">
    <location>
        <begin position="526"/>
        <end position="694"/>
    </location>
</feature>
<accession>A0A6N7J058</accession>
<feature type="transmembrane region" description="Helical" evidence="6">
    <location>
        <begin position="377"/>
        <end position="396"/>
    </location>
</feature>